<dbReference type="RefSeq" id="WP_318600197.1">
    <property type="nucleotide sequence ID" value="NZ_JAWSTH010000100.1"/>
</dbReference>
<organism evidence="7 8">
    <name type="scientific">Conexibacter stalactiti</name>
    <dbReference type="NCBI Taxonomy" id="1940611"/>
    <lineage>
        <taxon>Bacteria</taxon>
        <taxon>Bacillati</taxon>
        <taxon>Actinomycetota</taxon>
        <taxon>Thermoleophilia</taxon>
        <taxon>Solirubrobacterales</taxon>
        <taxon>Conexibacteraceae</taxon>
        <taxon>Conexibacter</taxon>
    </lineage>
</organism>
<feature type="transmembrane region" description="Helical" evidence="6">
    <location>
        <begin position="59"/>
        <end position="79"/>
    </location>
</feature>
<dbReference type="Pfam" id="PF13520">
    <property type="entry name" value="AA_permease_2"/>
    <property type="match status" value="1"/>
</dbReference>
<dbReference type="PANTHER" id="PTHR43243">
    <property type="entry name" value="INNER MEMBRANE TRANSPORTER YGJI-RELATED"/>
    <property type="match status" value="1"/>
</dbReference>
<feature type="transmembrane region" description="Helical" evidence="6">
    <location>
        <begin position="264"/>
        <end position="288"/>
    </location>
</feature>
<dbReference type="Proteomes" id="UP001284601">
    <property type="component" value="Unassembled WGS sequence"/>
</dbReference>
<feature type="transmembrane region" description="Helical" evidence="6">
    <location>
        <begin position="155"/>
        <end position="173"/>
    </location>
</feature>
<keyword evidence="3 6" id="KW-0812">Transmembrane</keyword>
<feature type="transmembrane region" description="Helical" evidence="6">
    <location>
        <begin position="21"/>
        <end position="47"/>
    </location>
</feature>
<keyword evidence="5 6" id="KW-0472">Membrane</keyword>
<dbReference type="PIRSF" id="PIRSF006060">
    <property type="entry name" value="AA_transporter"/>
    <property type="match status" value="1"/>
</dbReference>
<comment type="subcellular location">
    <subcellularLocation>
        <location evidence="1">Membrane</location>
        <topology evidence="1">Multi-pass membrane protein</topology>
    </subcellularLocation>
</comment>
<reference evidence="8" key="1">
    <citation type="submission" date="2023-07" db="EMBL/GenBank/DDBJ databases">
        <title>Conexibacter stalactiti sp. nov., isolated from stalactites in a lava cave and emended description of the genus Conexibacter.</title>
        <authorList>
            <person name="Lee S.D."/>
        </authorList>
    </citation>
    <scope>NUCLEOTIDE SEQUENCE [LARGE SCALE GENOMIC DNA]</scope>
    <source>
        <strain evidence="8">KCTC 39840</strain>
    </source>
</reference>
<feature type="transmembrane region" description="Helical" evidence="6">
    <location>
        <begin position="444"/>
        <end position="462"/>
    </location>
</feature>
<evidence type="ECO:0000313" key="8">
    <source>
        <dbReference type="Proteomes" id="UP001284601"/>
    </source>
</evidence>
<keyword evidence="8" id="KW-1185">Reference proteome</keyword>
<evidence type="ECO:0000256" key="4">
    <source>
        <dbReference type="ARBA" id="ARBA00022989"/>
    </source>
</evidence>
<dbReference type="InterPro" id="IPR002293">
    <property type="entry name" value="AA/rel_permease1"/>
</dbReference>
<feature type="transmembrane region" description="Helical" evidence="6">
    <location>
        <begin position="386"/>
        <end position="406"/>
    </location>
</feature>
<dbReference type="EMBL" id="JAWSTH010000100">
    <property type="protein sequence ID" value="MDW5597732.1"/>
    <property type="molecule type" value="Genomic_DNA"/>
</dbReference>
<evidence type="ECO:0000256" key="6">
    <source>
        <dbReference type="SAM" id="Phobius"/>
    </source>
</evidence>
<keyword evidence="2" id="KW-0813">Transport</keyword>
<evidence type="ECO:0000313" key="7">
    <source>
        <dbReference type="EMBL" id="MDW5597732.1"/>
    </source>
</evidence>
<feature type="transmembrane region" description="Helical" evidence="6">
    <location>
        <begin position="91"/>
        <end position="109"/>
    </location>
</feature>
<evidence type="ECO:0000256" key="1">
    <source>
        <dbReference type="ARBA" id="ARBA00004141"/>
    </source>
</evidence>
<dbReference type="Gene3D" id="1.20.1740.10">
    <property type="entry name" value="Amino acid/polyamine transporter I"/>
    <property type="match status" value="1"/>
</dbReference>
<gene>
    <name evidence="7" type="ORF">R7226_25495</name>
</gene>
<protein>
    <submittedName>
        <fullName evidence="7">Amino acid permease</fullName>
    </submittedName>
</protein>
<evidence type="ECO:0000256" key="3">
    <source>
        <dbReference type="ARBA" id="ARBA00022692"/>
    </source>
</evidence>
<accession>A0ABU4HWN0</accession>
<reference evidence="7 8" key="2">
    <citation type="submission" date="2023-10" db="EMBL/GenBank/DDBJ databases">
        <authorList>
            <person name="Han X.F."/>
        </authorList>
    </citation>
    <scope>NUCLEOTIDE SEQUENCE [LARGE SCALE GENOMIC DNA]</scope>
    <source>
        <strain evidence="7 8">KCTC 39840</strain>
    </source>
</reference>
<feature type="transmembrane region" description="Helical" evidence="6">
    <location>
        <begin position="360"/>
        <end position="380"/>
    </location>
</feature>
<sequence length="488" mass="51102">MPQPNQLDAVLAQAKRDRGRLNAGAMGAGSLTALGIASVVGAGIFVTTGTAAAQYAGPAVVFSFLLAGLAAAVTALCYAELAAMIPAAGSTYSYAYATFGTFLAWFIGWDLLLEYLFAASTVAVGWSGYFDAMMHSIGITLPHSLTNAPFQDNGGVVNLPAIAIVFLTCALLWRGQKESSTANNWMVALKLTVLVAFIGFGIFYVTKSNWEPFLPSNTGAFGDFGISGVLRAAGVVFFAYIGFDAVSTAASEARNPQKTIPIGLIGTVLTATVLYVLIGIVMTGMVDYHRLDVADPIAEAVRAAGPELAWLEAAVSIAAVVGLAATVLVTFYGQTRIFMRMASDGMLPDKLGAVGRYKTPGFATLVCAIFGGLCAGFTPIDVLTNLVSIGTLLSFVIVSGAVLVLRRRRPELERPFRVPFVNVTAPFGILCAGALIALLPITTWIRLAVWLLIGLVIFFAYAKPRSTARMAEVNAVGADEAAPTAPAA</sequence>
<feature type="transmembrane region" description="Helical" evidence="6">
    <location>
        <begin position="224"/>
        <end position="243"/>
    </location>
</feature>
<feature type="transmembrane region" description="Helical" evidence="6">
    <location>
        <begin position="418"/>
        <end position="438"/>
    </location>
</feature>
<feature type="transmembrane region" description="Helical" evidence="6">
    <location>
        <begin position="185"/>
        <end position="204"/>
    </location>
</feature>
<evidence type="ECO:0000256" key="2">
    <source>
        <dbReference type="ARBA" id="ARBA00022448"/>
    </source>
</evidence>
<keyword evidence="4 6" id="KW-1133">Transmembrane helix</keyword>
<comment type="caution">
    <text evidence="7">The sequence shown here is derived from an EMBL/GenBank/DDBJ whole genome shotgun (WGS) entry which is preliminary data.</text>
</comment>
<name>A0ABU4HWN0_9ACTN</name>
<evidence type="ECO:0000256" key="5">
    <source>
        <dbReference type="ARBA" id="ARBA00023136"/>
    </source>
</evidence>
<feature type="transmembrane region" description="Helical" evidence="6">
    <location>
        <begin position="308"/>
        <end position="332"/>
    </location>
</feature>
<proteinExistence type="predicted"/>
<dbReference type="PANTHER" id="PTHR43243:SF4">
    <property type="entry name" value="CATIONIC AMINO ACID TRANSPORTER 4"/>
    <property type="match status" value="1"/>
</dbReference>